<evidence type="ECO:0000256" key="1">
    <source>
        <dbReference type="ARBA" id="ARBA00022801"/>
    </source>
</evidence>
<dbReference type="RefSeq" id="WP_051625096.1">
    <property type="nucleotide sequence ID" value="NZ_ARYL01000047.1"/>
</dbReference>
<dbReference type="STRING" id="1280953.HOC_18589"/>
<evidence type="ECO:0000259" key="3">
    <source>
        <dbReference type="Pfam" id="PF07859"/>
    </source>
</evidence>
<dbReference type="Gene3D" id="3.40.50.1820">
    <property type="entry name" value="alpha/beta hydrolase"/>
    <property type="match status" value="1"/>
</dbReference>
<dbReference type="PANTHER" id="PTHR48081">
    <property type="entry name" value="AB HYDROLASE SUPERFAMILY PROTEIN C4A8.06C"/>
    <property type="match status" value="1"/>
</dbReference>
<protein>
    <submittedName>
        <fullName evidence="4">Esterase/lipase</fullName>
    </submittedName>
</protein>
<accession>A0A059G1V6</accession>
<comment type="caution">
    <text evidence="4">The sequence shown here is derived from an EMBL/GenBank/DDBJ whole genome shotgun (WGS) entry which is preliminary data.</text>
</comment>
<feature type="domain" description="Alpha/beta hydrolase fold-3" evidence="3">
    <location>
        <begin position="120"/>
        <end position="328"/>
    </location>
</feature>
<keyword evidence="5" id="KW-1185">Reference proteome</keyword>
<dbReference type="OrthoDB" id="9806180at2"/>
<feature type="chain" id="PRO_5001573551" evidence="2">
    <location>
        <begin position="31"/>
        <end position="353"/>
    </location>
</feature>
<dbReference type="Proteomes" id="UP000024942">
    <property type="component" value="Unassembled WGS sequence"/>
</dbReference>
<dbReference type="eggNOG" id="COG0657">
    <property type="taxonomic scope" value="Bacteria"/>
</dbReference>
<reference evidence="4 5" key="1">
    <citation type="journal article" date="2014" name="Antonie Van Leeuwenhoek">
        <title>Hyphomonas beringensis sp. nov. and Hyphomonas chukchiensis sp. nov., isolated from surface seawater of the Bering Sea and Chukchi Sea.</title>
        <authorList>
            <person name="Li C."/>
            <person name="Lai Q."/>
            <person name="Li G."/>
            <person name="Dong C."/>
            <person name="Wang J."/>
            <person name="Liao Y."/>
            <person name="Shao Z."/>
        </authorList>
    </citation>
    <scope>NUCLEOTIDE SEQUENCE [LARGE SCALE GENOMIC DNA]</scope>
    <source>
        <strain evidence="4 5">SCH89</strain>
    </source>
</reference>
<keyword evidence="1" id="KW-0378">Hydrolase</keyword>
<dbReference type="PANTHER" id="PTHR48081:SF8">
    <property type="entry name" value="ALPHA_BETA HYDROLASE FOLD-3 DOMAIN-CONTAINING PROTEIN-RELATED"/>
    <property type="match status" value="1"/>
</dbReference>
<dbReference type="PROSITE" id="PS51257">
    <property type="entry name" value="PROKAR_LIPOPROTEIN"/>
    <property type="match status" value="1"/>
</dbReference>
<evidence type="ECO:0000313" key="5">
    <source>
        <dbReference type="Proteomes" id="UP000024942"/>
    </source>
</evidence>
<keyword evidence="2" id="KW-0732">Signal</keyword>
<dbReference type="PATRIC" id="fig|1280953.3.peg.3719"/>
<dbReference type="EMBL" id="ARYL01000047">
    <property type="protein sequence ID" value="KDA00837.1"/>
    <property type="molecule type" value="Genomic_DNA"/>
</dbReference>
<dbReference type="InterPro" id="IPR013094">
    <property type="entry name" value="AB_hydrolase_3"/>
</dbReference>
<feature type="signal peptide" evidence="2">
    <location>
        <begin position="1"/>
        <end position="30"/>
    </location>
</feature>
<organism evidence="4 5">
    <name type="scientific">Hyphomonas oceanitis SCH89</name>
    <dbReference type="NCBI Taxonomy" id="1280953"/>
    <lineage>
        <taxon>Bacteria</taxon>
        <taxon>Pseudomonadati</taxon>
        <taxon>Pseudomonadota</taxon>
        <taxon>Alphaproteobacteria</taxon>
        <taxon>Hyphomonadales</taxon>
        <taxon>Hyphomonadaceae</taxon>
        <taxon>Hyphomonas</taxon>
    </lineage>
</organism>
<dbReference type="SUPFAM" id="SSF53474">
    <property type="entry name" value="alpha/beta-Hydrolases"/>
    <property type="match status" value="1"/>
</dbReference>
<dbReference type="PROSITE" id="PS51318">
    <property type="entry name" value="TAT"/>
    <property type="match status" value="1"/>
</dbReference>
<dbReference type="InterPro" id="IPR006311">
    <property type="entry name" value="TAT_signal"/>
</dbReference>
<dbReference type="Pfam" id="PF07859">
    <property type="entry name" value="Abhydrolase_3"/>
    <property type="match status" value="1"/>
</dbReference>
<dbReference type="InterPro" id="IPR050300">
    <property type="entry name" value="GDXG_lipolytic_enzyme"/>
</dbReference>
<evidence type="ECO:0000313" key="4">
    <source>
        <dbReference type="EMBL" id="KDA00837.1"/>
    </source>
</evidence>
<proteinExistence type="predicted"/>
<dbReference type="AlphaFoldDB" id="A0A059G1V6"/>
<dbReference type="GO" id="GO:0016787">
    <property type="term" value="F:hydrolase activity"/>
    <property type="evidence" value="ECO:0007669"/>
    <property type="project" value="UniProtKB-KW"/>
</dbReference>
<evidence type="ECO:0000256" key="2">
    <source>
        <dbReference type="SAM" id="SignalP"/>
    </source>
</evidence>
<dbReference type="InterPro" id="IPR029058">
    <property type="entry name" value="AB_hydrolase_fold"/>
</dbReference>
<sequence length="353" mass="36891">MVDFNRRQFAMLGGITLLGTLAAGSIGACASAPEAIASNDLSMVDPELREAAGRILEMSSKGGGFSDATLQASRERGASFVRPFLPDVPVVERQVPGASGMADVTVYVVNGGGETARPAILHTHGGGHILGSAKGDVPYLQAMARELDCVVVTVEYRLAPETKYTGSVEDNYAGLLWLYRNADAIGVDRSRIALLGESAGGTHAALLAIAARDRGEVPIVLQALIYPMLDDRTGSTRSVPPFIGAIGWDAKSNGYGWTSFLGQEAGSASVPAAGVPARIADLNGLPPAFISVGALDLFVSEDIQYANRLIDSGVPTELLVVPGAFHGFDRVGAEAAVSKRFDAAKMAAFRRAF</sequence>
<name>A0A059G1V6_9PROT</name>
<gene>
    <name evidence="4" type="ORF">HOC_18589</name>
</gene>